<organism evidence="1">
    <name type="scientific">Myoviridae sp. ctBCv9</name>
    <dbReference type="NCBI Taxonomy" id="2825045"/>
    <lineage>
        <taxon>Viruses</taxon>
        <taxon>Duplodnaviria</taxon>
        <taxon>Heunggongvirae</taxon>
        <taxon>Uroviricota</taxon>
        <taxon>Caudoviricetes</taxon>
    </lineage>
</organism>
<evidence type="ECO:0000313" key="1">
    <source>
        <dbReference type="EMBL" id="DAF90016.1"/>
    </source>
</evidence>
<sequence length="195" mass="20578">MAEFASKGVAGAGLGTGIAGLSLGVLNSLGGLGGILLGNRAVPFAAGMAAEAGCSENHTVNRYELSMVQENAKLRSDIALRDANTYQDQKMLEMYKYIDGKLGEVQGALASQAVNNQATKDSFQLLQERVDCCKNELCGAISRERDERKCADNTIVTYTNATFYPKMVADITTGTGTTPQSTYNPLPVSTCGCGC</sequence>
<name>A0A8S5U6B0_9CAUD</name>
<accession>A0A8S5U6B0</accession>
<reference evidence="1" key="1">
    <citation type="journal article" date="2021" name="Proc. Natl. Acad. Sci. U.S.A.">
        <title>A Catalog of Tens of Thousands of Viruses from Human Metagenomes Reveals Hidden Associations with Chronic Diseases.</title>
        <authorList>
            <person name="Tisza M.J."/>
            <person name="Buck C.B."/>
        </authorList>
    </citation>
    <scope>NUCLEOTIDE SEQUENCE</scope>
    <source>
        <strain evidence="1">CtBCv9</strain>
    </source>
</reference>
<proteinExistence type="predicted"/>
<protein>
    <submittedName>
        <fullName evidence="1">Uncharacterized protein</fullName>
    </submittedName>
</protein>
<dbReference type="EMBL" id="BK016019">
    <property type="protein sequence ID" value="DAF90016.1"/>
    <property type="molecule type" value="Genomic_DNA"/>
</dbReference>